<sequence length="158" mass="18024">MPQKFTQNMLYNAIYFNEMKLSRCTKRNVWSIKGWIPTVPDEPYSTNPELITLMYAASQSFGTLYFEIVEGSVPGETCLIFIKEMMPAYMRKGLASRNRAFIMDNAPIHHHRGPVNDYMRGIVVAETIGLDYLELVCTARCFCIKSSAFSSAFGAYKF</sequence>
<dbReference type="EMBL" id="JAENGY010002639">
    <property type="protein sequence ID" value="KAG6943644.1"/>
    <property type="molecule type" value="Genomic_DNA"/>
</dbReference>
<evidence type="ECO:0008006" key="3">
    <source>
        <dbReference type="Google" id="ProtNLM"/>
    </source>
</evidence>
<dbReference type="Proteomes" id="UP000709295">
    <property type="component" value="Unassembled WGS sequence"/>
</dbReference>
<protein>
    <recommendedName>
        <fullName evidence="3">Tc1-like transposase DDE domain-containing protein</fullName>
    </recommendedName>
</protein>
<proteinExistence type="predicted"/>
<dbReference type="AlphaFoldDB" id="A0A8J5LVA5"/>
<keyword evidence="2" id="KW-1185">Reference proteome</keyword>
<evidence type="ECO:0000313" key="2">
    <source>
        <dbReference type="Proteomes" id="UP000709295"/>
    </source>
</evidence>
<accession>A0A8J5LVA5</accession>
<name>A0A8J5LVA5_9STRA</name>
<evidence type="ECO:0000313" key="1">
    <source>
        <dbReference type="EMBL" id="KAG6943644.1"/>
    </source>
</evidence>
<organism evidence="1 2">
    <name type="scientific">Phytophthora aleatoria</name>
    <dbReference type="NCBI Taxonomy" id="2496075"/>
    <lineage>
        <taxon>Eukaryota</taxon>
        <taxon>Sar</taxon>
        <taxon>Stramenopiles</taxon>
        <taxon>Oomycota</taxon>
        <taxon>Peronosporomycetes</taxon>
        <taxon>Peronosporales</taxon>
        <taxon>Peronosporaceae</taxon>
        <taxon>Phytophthora</taxon>
    </lineage>
</organism>
<comment type="caution">
    <text evidence="1">The sequence shown here is derived from an EMBL/GenBank/DDBJ whole genome shotgun (WGS) entry which is preliminary data.</text>
</comment>
<reference evidence="1" key="1">
    <citation type="submission" date="2021-01" db="EMBL/GenBank/DDBJ databases">
        <title>Phytophthora aleatoria, a newly-described species from Pinus radiata is distinct from Phytophthora cactorum isolates based on comparative genomics.</title>
        <authorList>
            <person name="Mcdougal R."/>
            <person name="Panda P."/>
            <person name="Williams N."/>
            <person name="Studholme D.J."/>
        </authorList>
    </citation>
    <scope>NUCLEOTIDE SEQUENCE</scope>
    <source>
        <strain evidence="1">NZFS 4037</strain>
    </source>
</reference>
<gene>
    <name evidence="1" type="ORF">JG688_00017506</name>
</gene>